<keyword evidence="3 9" id="KW-1003">Cell membrane</keyword>
<evidence type="ECO:0000313" key="12">
    <source>
        <dbReference type="Proteomes" id="UP000272474"/>
    </source>
</evidence>
<feature type="compositionally biased region" description="Low complexity" evidence="10">
    <location>
        <begin position="158"/>
        <end position="176"/>
    </location>
</feature>
<proteinExistence type="inferred from homology"/>
<dbReference type="AlphaFoldDB" id="A0A3A9Z1F4"/>
<evidence type="ECO:0000256" key="9">
    <source>
        <dbReference type="HAMAP-Rule" id="MF_00115"/>
    </source>
</evidence>
<dbReference type="Gene3D" id="1.10.1200.120">
    <property type="entry name" value="Large-conductance mechanosensitive channel, MscL, domain 1"/>
    <property type="match status" value="1"/>
</dbReference>
<comment type="similarity">
    <text evidence="9">Belongs to the MscL family.</text>
</comment>
<feature type="transmembrane region" description="Helical" evidence="9">
    <location>
        <begin position="20"/>
        <end position="41"/>
    </location>
</feature>
<dbReference type="Proteomes" id="UP000272474">
    <property type="component" value="Unassembled WGS sequence"/>
</dbReference>
<dbReference type="InterPro" id="IPR037673">
    <property type="entry name" value="MSC/AndL"/>
</dbReference>
<protein>
    <recommendedName>
        <fullName evidence="9">Large-conductance mechanosensitive channel</fullName>
    </recommendedName>
</protein>
<evidence type="ECO:0000256" key="2">
    <source>
        <dbReference type="ARBA" id="ARBA00022448"/>
    </source>
</evidence>
<reference evidence="11 12" key="1">
    <citation type="journal article" date="2014" name="Int. J. Syst. Evol. Microbiol.">
        <title>Streptomyces hoynatensis sp. nov., isolated from deep marine sediment.</title>
        <authorList>
            <person name="Veyisoglu A."/>
            <person name="Sahin N."/>
        </authorList>
    </citation>
    <scope>NUCLEOTIDE SEQUENCE [LARGE SCALE GENOMIC DNA]</scope>
    <source>
        <strain evidence="11 12">KCTC 29097</strain>
    </source>
</reference>
<feature type="region of interest" description="Disordered" evidence="10">
    <location>
        <begin position="147"/>
        <end position="198"/>
    </location>
</feature>
<dbReference type="GO" id="GO:0005886">
    <property type="term" value="C:plasma membrane"/>
    <property type="evidence" value="ECO:0007669"/>
    <property type="project" value="UniProtKB-SubCell"/>
</dbReference>
<dbReference type="GO" id="GO:0008381">
    <property type="term" value="F:mechanosensitive monoatomic ion channel activity"/>
    <property type="evidence" value="ECO:0007669"/>
    <property type="project" value="UniProtKB-UniRule"/>
</dbReference>
<keyword evidence="5 9" id="KW-1133">Transmembrane helix</keyword>
<dbReference type="PANTHER" id="PTHR30266">
    <property type="entry name" value="MECHANOSENSITIVE CHANNEL MSCL"/>
    <property type="match status" value="1"/>
</dbReference>
<dbReference type="InterPro" id="IPR001185">
    <property type="entry name" value="MS_channel"/>
</dbReference>
<dbReference type="PANTHER" id="PTHR30266:SF2">
    <property type="entry name" value="LARGE-CONDUCTANCE MECHANOSENSITIVE CHANNEL"/>
    <property type="match status" value="1"/>
</dbReference>
<evidence type="ECO:0000256" key="8">
    <source>
        <dbReference type="ARBA" id="ARBA00023303"/>
    </source>
</evidence>
<keyword evidence="2 9" id="KW-0813">Transport</keyword>
<evidence type="ECO:0000313" key="11">
    <source>
        <dbReference type="EMBL" id="RKN41869.1"/>
    </source>
</evidence>
<comment type="subcellular location">
    <subcellularLocation>
        <location evidence="9">Cell membrane</location>
        <topology evidence="9">Multi-pass membrane protein</topology>
    </subcellularLocation>
    <subcellularLocation>
        <location evidence="1">Membrane</location>
        <topology evidence="1">Multi-pass membrane protein</topology>
    </subcellularLocation>
</comment>
<evidence type="ECO:0000256" key="10">
    <source>
        <dbReference type="SAM" id="MobiDB-lite"/>
    </source>
</evidence>
<dbReference type="Pfam" id="PF01741">
    <property type="entry name" value="MscL"/>
    <property type="match status" value="1"/>
</dbReference>
<dbReference type="EMBL" id="RBAL01000007">
    <property type="protein sequence ID" value="RKN41869.1"/>
    <property type="molecule type" value="Genomic_DNA"/>
</dbReference>
<comment type="subunit">
    <text evidence="9">Homopentamer.</text>
</comment>
<keyword evidence="8 9" id="KW-0407">Ion channel</keyword>
<evidence type="ECO:0000256" key="3">
    <source>
        <dbReference type="ARBA" id="ARBA00022475"/>
    </source>
</evidence>
<evidence type="ECO:0000256" key="1">
    <source>
        <dbReference type="ARBA" id="ARBA00004141"/>
    </source>
</evidence>
<dbReference type="InterPro" id="IPR036019">
    <property type="entry name" value="MscL_channel"/>
</dbReference>
<evidence type="ECO:0000256" key="7">
    <source>
        <dbReference type="ARBA" id="ARBA00023136"/>
    </source>
</evidence>
<organism evidence="11 12">
    <name type="scientific">Streptomyces hoynatensis</name>
    <dbReference type="NCBI Taxonomy" id="1141874"/>
    <lineage>
        <taxon>Bacteria</taxon>
        <taxon>Bacillati</taxon>
        <taxon>Actinomycetota</taxon>
        <taxon>Actinomycetes</taxon>
        <taxon>Kitasatosporales</taxon>
        <taxon>Streptomycetaceae</taxon>
        <taxon>Streptomyces</taxon>
    </lineage>
</organism>
<dbReference type="FunFam" id="1.10.1200.120:FF:000007">
    <property type="entry name" value="Large-conductance mechanosensitive channel"/>
    <property type="match status" value="1"/>
</dbReference>
<feature type="compositionally biased region" description="Basic and acidic residues" evidence="10">
    <location>
        <begin position="182"/>
        <end position="198"/>
    </location>
</feature>
<keyword evidence="6 9" id="KW-0406">Ion transport</keyword>
<dbReference type="HAMAP" id="MF_00115">
    <property type="entry name" value="MscL"/>
    <property type="match status" value="1"/>
</dbReference>
<gene>
    <name evidence="9" type="primary">mscL</name>
    <name evidence="11" type="ORF">D7294_14025</name>
</gene>
<comment type="function">
    <text evidence="9">Channel that opens in response to stretch forces in the membrane lipid bilayer. May participate in the regulation of osmotic pressure changes within the cell.</text>
</comment>
<evidence type="ECO:0000256" key="5">
    <source>
        <dbReference type="ARBA" id="ARBA00022989"/>
    </source>
</evidence>
<evidence type="ECO:0000256" key="4">
    <source>
        <dbReference type="ARBA" id="ARBA00022692"/>
    </source>
</evidence>
<comment type="caution">
    <text evidence="11">The sequence shown here is derived from an EMBL/GenBank/DDBJ whole genome shotgun (WGS) entry which is preliminary data.</text>
</comment>
<keyword evidence="7 9" id="KW-0472">Membrane</keyword>
<sequence>MSGATTVLGGFRDFLMRGNVVELAVAVVVGAAFTNIVNAVVEGMINPLVGAFGTQDLDEYDSCLRGPCTYNQAGEVVHGIPIRWGSVLSATLTFLITAAVVYFLMILPMTRFLARLSSRTPASPPPVTELALLAEIRDELIAQRAARTAVGAPRTSPEEAQAQEAGAEAAVRGAAGTSVDAEAGKPDRLRKEREGDRA</sequence>
<evidence type="ECO:0000256" key="6">
    <source>
        <dbReference type="ARBA" id="ARBA00023065"/>
    </source>
</evidence>
<accession>A0A3A9Z1F4</accession>
<keyword evidence="4 9" id="KW-0812">Transmembrane</keyword>
<keyword evidence="12" id="KW-1185">Reference proteome</keyword>
<dbReference type="SUPFAM" id="SSF81330">
    <property type="entry name" value="Gated mechanosensitive channel"/>
    <property type="match status" value="1"/>
</dbReference>
<feature type="transmembrane region" description="Helical" evidence="9">
    <location>
        <begin position="87"/>
        <end position="107"/>
    </location>
</feature>
<name>A0A3A9Z1F4_9ACTN</name>
<dbReference type="OrthoDB" id="9810350at2"/>